<dbReference type="RefSeq" id="WP_011418134.1">
    <property type="nucleotide sequence ID" value="NC_007759.1"/>
</dbReference>
<keyword evidence="2" id="KW-0472">Membrane</keyword>
<evidence type="ECO:0000313" key="4">
    <source>
        <dbReference type="Proteomes" id="UP000001933"/>
    </source>
</evidence>
<gene>
    <name evidence="3" type="ORF">SYN_01555</name>
</gene>
<keyword evidence="2" id="KW-0812">Transmembrane</keyword>
<feature type="compositionally biased region" description="Basic and acidic residues" evidence="1">
    <location>
        <begin position="210"/>
        <end position="232"/>
    </location>
</feature>
<dbReference type="OrthoDB" id="5431056at2"/>
<accession>Q2LVK0</accession>
<dbReference type="InterPro" id="IPR043129">
    <property type="entry name" value="ATPase_NBD"/>
</dbReference>
<dbReference type="InParanoid" id="Q2LVK0"/>
<evidence type="ECO:0000256" key="1">
    <source>
        <dbReference type="SAM" id="MobiDB-lite"/>
    </source>
</evidence>
<feature type="region of interest" description="Disordered" evidence="1">
    <location>
        <begin position="204"/>
        <end position="232"/>
    </location>
</feature>
<dbReference type="AlphaFoldDB" id="Q2LVK0"/>
<dbReference type="EMBL" id="CP000252">
    <property type="protein sequence ID" value="ABC78114.1"/>
    <property type="molecule type" value="Genomic_DNA"/>
</dbReference>
<name>Q2LVK0_SYNAS</name>
<dbReference type="InterPro" id="IPR005883">
    <property type="entry name" value="PilM"/>
</dbReference>
<keyword evidence="4" id="KW-1185">Reference proteome</keyword>
<dbReference type="STRING" id="56780.SYN_01555"/>
<dbReference type="InterPro" id="IPR050696">
    <property type="entry name" value="FtsA/MreB"/>
</dbReference>
<protein>
    <submittedName>
        <fullName evidence="3">General secretory pathway protein L</fullName>
    </submittedName>
</protein>
<dbReference type="Proteomes" id="UP000001933">
    <property type="component" value="Chromosome"/>
</dbReference>
<evidence type="ECO:0000256" key="2">
    <source>
        <dbReference type="SAM" id="Phobius"/>
    </source>
</evidence>
<dbReference type="PANTHER" id="PTHR32432">
    <property type="entry name" value="CELL DIVISION PROTEIN FTSA-RELATED"/>
    <property type="match status" value="1"/>
</dbReference>
<dbReference type="eggNOG" id="COG4972">
    <property type="taxonomic scope" value="Bacteria"/>
</dbReference>
<keyword evidence="2" id="KW-1133">Transmembrane helix</keyword>
<dbReference type="KEGG" id="sat:SYN_01555"/>
<evidence type="ECO:0000313" key="3">
    <source>
        <dbReference type="EMBL" id="ABC78114.1"/>
    </source>
</evidence>
<dbReference type="Pfam" id="PF11104">
    <property type="entry name" value="PilM_2"/>
    <property type="match status" value="1"/>
</dbReference>
<feature type="transmembrane region" description="Helical" evidence="2">
    <location>
        <begin position="353"/>
        <end position="375"/>
    </location>
</feature>
<dbReference type="Gene3D" id="3.30.420.40">
    <property type="match status" value="2"/>
</dbReference>
<dbReference type="SUPFAM" id="SSF53067">
    <property type="entry name" value="Actin-like ATPase domain"/>
    <property type="match status" value="2"/>
</dbReference>
<dbReference type="HOGENOM" id="CLU_549499_0_0_7"/>
<reference evidence="3 4" key="1">
    <citation type="journal article" date="2007" name="Proc. Natl. Acad. Sci. U.S.A.">
        <title>The genome of Syntrophus aciditrophicus: life at the thermodynamic limit of microbial growth.</title>
        <authorList>
            <person name="McInerney M.J."/>
            <person name="Rohlin L."/>
            <person name="Mouttaki H."/>
            <person name="Kim U."/>
            <person name="Krupp R.S."/>
            <person name="Rios-Hernandez L."/>
            <person name="Sieber J."/>
            <person name="Struchtemeyer C.G."/>
            <person name="Bhattacharyya A."/>
            <person name="Campbell J.W."/>
            <person name="Gunsalus R.P."/>
        </authorList>
    </citation>
    <scope>NUCLEOTIDE SEQUENCE [LARGE SCALE GENOMIC DNA]</scope>
    <source>
        <strain evidence="3 4">SB</strain>
    </source>
</reference>
<proteinExistence type="predicted"/>
<organism evidence="3 4">
    <name type="scientific">Syntrophus aciditrophicus (strain SB)</name>
    <dbReference type="NCBI Taxonomy" id="56780"/>
    <lineage>
        <taxon>Bacteria</taxon>
        <taxon>Pseudomonadati</taxon>
        <taxon>Thermodesulfobacteriota</taxon>
        <taxon>Syntrophia</taxon>
        <taxon>Syntrophales</taxon>
        <taxon>Syntrophaceae</taxon>
        <taxon>Syntrophus</taxon>
    </lineage>
</organism>
<dbReference type="Gene3D" id="3.30.1490.300">
    <property type="match status" value="1"/>
</dbReference>
<sequence length="509" mass="56240">MNKKTIGIDIGTACLKAVSLTFDYKSRKSIAASALIDLDAADGLEQALQKLFTDKHFKEGECVFSIPAGSCSFRNLSLPFTEEKTIDEIITYEMEPHIPDPIETVLVDSLPPRHTPESTTVLAAAARKQDVQERVRYAAGIGMAVVDTDAVPIAMNLLEKNIPNASGILLDIGAHASVAVFFQSGSIVHVRSFPWGIADSPGTFGFLPHSDPDENRKSPAAEKDGELQNQDRKERKRFEFCRQIADTLQFLAENSLLEEMPSRIYLTGGGALSATLREDLEKFFKTPVEVVDLLKMKGIPLPGKNRLSWNAPLMNQALALALRGGNGSAGFNFNKTEKAVTNARNGMKSQLRWTALMAVILFFALGSNLAAGYYADSRKLRHLKEETTKTFKNCCPEVTRIVDPVRQLQQKIIEARGFSRGAEQGSLFLDSWKKAMDTLPEASGIVIRELSYNQIVLEISGEASDFQAVTRWKGELEKSRSFSNIQMQFGSGTNKDAKKTFKLRMTHVL</sequence>
<dbReference type="PANTHER" id="PTHR32432:SF3">
    <property type="entry name" value="ETHANOLAMINE UTILIZATION PROTEIN EUTJ"/>
    <property type="match status" value="1"/>
</dbReference>